<dbReference type="CDD" id="cd00060">
    <property type="entry name" value="FHA"/>
    <property type="match status" value="1"/>
</dbReference>
<comment type="caution">
    <text evidence="3">The sequence shown here is derived from an EMBL/GenBank/DDBJ whole genome shotgun (WGS) entry which is preliminary data.</text>
</comment>
<dbReference type="InterPro" id="IPR042287">
    <property type="entry name" value="FhaA_N_sf"/>
</dbReference>
<gene>
    <name evidence="3" type="ORF">Lsed01_00994</name>
</gene>
<sequence length="239" mass="25995">MGRMGVLDRFERGVENVMQNAFARTFKSGVKPVELAAAVKRECDARAAVVDRGRTVAPNEYGIALSPTDMETVEQWGLDALSHEIVESLRTHAERQRYSFVGAVDVAFDVDDTLATGRYAVVSRTTRGPVAPATTSNPSSRYPLLDIDGTRYYLTGDATVIGRGSESDIVVDDTGVSRRHVRLEVTAHGTILTDLGSTNGTFVEDQKVSEATLLDGNAVTIGRTTMMYWDAIDGDEDDE</sequence>
<reference evidence="3 4" key="1">
    <citation type="submission" date="2024-02" db="EMBL/GenBank/DDBJ databases">
        <title>Lysinimicrobium sediminis NBRC 112286.</title>
        <authorList>
            <person name="Ichikawa N."/>
            <person name="Katano-Makiyama Y."/>
            <person name="Hidaka K."/>
        </authorList>
    </citation>
    <scope>NUCLEOTIDE SEQUENCE [LARGE SCALE GENOMIC DNA]</scope>
    <source>
        <strain evidence="3 4">NBRC 112286</strain>
    </source>
</reference>
<evidence type="ECO:0000259" key="2">
    <source>
        <dbReference type="PROSITE" id="PS50006"/>
    </source>
</evidence>
<keyword evidence="1" id="KW-0597">Phosphoprotein</keyword>
<dbReference type="PROSITE" id="PS50006">
    <property type="entry name" value="FHA_DOMAIN"/>
    <property type="match status" value="1"/>
</dbReference>
<organism evidence="3 4">
    <name type="scientific">Demequina sediminis</name>
    <dbReference type="NCBI Taxonomy" id="1930058"/>
    <lineage>
        <taxon>Bacteria</taxon>
        <taxon>Bacillati</taxon>
        <taxon>Actinomycetota</taxon>
        <taxon>Actinomycetes</taxon>
        <taxon>Micrococcales</taxon>
        <taxon>Demequinaceae</taxon>
        <taxon>Demequina</taxon>
    </lineage>
</organism>
<proteinExistence type="predicted"/>
<dbReference type="Proteomes" id="UP001426770">
    <property type="component" value="Unassembled WGS sequence"/>
</dbReference>
<evidence type="ECO:0000313" key="4">
    <source>
        <dbReference type="Proteomes" id="UP001426770"/>
    </source>
</evidence>
<protein>
    <recommendedName>
        <fullName evidence="2">FHA domain-containing protein</fullName>
    </recommendedName>
</protein>
<accession>A0ABP9WIG2</accession>
<evidence type="ECO:0000313" key="3">
    <source>
        <dbReference type="EMBL" id="GAA5518565.1"/>
    </source>
</evidence>
<dbReference type="InterPro" id="IPR022128">
    <property type="entry name" value="FhaA_N"/>
</dbReference>
<dbReference type="InterPro" id="IPR032030">
    <property type="entry name" value="YscD_cytoplasmic_dom"/>
</dbReference>
<dbReference type="InterPro" id="IPR050923">
    <property type="entry name" value="Cell_Proc_Reg/RNA_Proc"/>
</dbReference>
<evidence type="ECO:0000256" key="1">
    <source>
        <dbReference type="ARBA" id="ARBA00022553"/>
    </source>
</evidence>
<dbReference type="SMART" id="SM00240">
    <property type="entry name" value="FHA"/>
    <property type="match status" value="1"/>
</dbReference>
<dbReference type="Gene3D" id="3.30.2320.60">
    <property type="entry name" value="FhaA, phosphopeptide-binding domain (DUF3662)"/>
    <property type="match status" value="1"/>
</dbReference>
<dbReference type="Gene3D" id="2.60.200.20">
    <property type="match status" value="1"/>
</dbReference>
<dbReference type="PANTHER" id="PTHR23308">
    <property type="entry name" value="NUCLEAR INHIBITOR OF PROTEIN PHOSPHATASE-1"/>
    <property type="match status" value="1"/>
</dbReference>
<feature type="domain" description="FHA" evidence="2">
    <location>
        <begin position="159"/>
        <end position="208"/>
    </location>
</feature>
<dbReference type="InterPro" id="IPR008984">
    <property type="entry name" value="SMAD_FHA_dom_sf"/>
</dbReference>
<name>A0ABP9WIG2_9MICO</name>
<dbReference type="SUPFAM" id="SSF49879">
    <property type="entry name" value="SMAD/FHA domain"/>
    <property type="match status" value="1"/>
</dbReference>
<keyword evidence="4" id="KW-1185">Reference proteome</keyword>
<dbReference type="InterPro" id="IPR000253">
    <property type="entry name" value="FHA_dom"/>
</dbReference>
<dbReference type="Pfam" id="PF12401">
    <property type="entry name" value="FhaA_N"/>
    <property type="match status" value="1"/>
</dbReference>
<dbReference type="EMBL" id="BAABRR010000004">
    <property type="protein sequence ID" value="GAA5518565.1"/>
    <property type="molecule type" value="Genomic_DNA"/>
</dbReference>
<dbReference type="Pfam" id="PF16697">
    <property type="entry name" value="Yop-YscD_cpl"/>
    <property type="match status" value="1"/>
</dbReference>